<dbReference type="Proteomes" id="UP000186817">
    <property type="component" value="Unassembled WGS sequence"/>
</dbReference>
<gene>
    <name evidence="1" type="ORF">AK812_SmicGene21640</name>
</gene>
<dbReference type="InterPro" id="IPR001611">
    <property type="entry name" value="Leu-rich_rpt"/>
</dbReference>
<organism evidence="1 2">
    <name type="scientific">Symbiodinium microadriaticum</name>
    <name type="common">Dinoflagellate</name>
    <name type="synonym">Zooxanthella microadriatica</name>
    <dbReference type="NCBI Taxonomy" id="2951"/>
    <lineage>
        <taxon>Eukaryota</taxon>
        <taxon>Sar</taxon>
        <taxon>Alveolata</taxon>
        <taxon>Dinophyceae</taxon>
        <taxon>Suessiales</taxon>
        <taxon>Symbiodiniaceae</taxon>
        <taxon>Symbiodinium</taxon>
    </lineage>
</organism>
<dbReference type="Gene3D" id="3.80.10.10">
    <property type="entry name" value="Ribonuclease Inhibitor"/>
    <property type="match status" value="1"/>
</dbReference>
<reference evidence="1 2" key="1">
    <citation type="submission" date="2016-02" db="EMBL/GenBank/DDBJ databases">
        <title>Genome analysis of coral dinoflagellate symbionts highlights evolutionary adaptations to a symbiotic lifestyle.</title>
        <authorList>
            <person name="Aranda M."/>
            <person name="Li Y."/>
            <person name="Liew Y.J."/>
            <person name="Baumgarten S."/>
            <person name="Simakov O."/>
            <person name="Wilson M."/>
            <person name="Piel J."/>
            <person name="Ashoor H."/>
            <person name="Bougouffa S."/>
            <person name="Bajic V.B."/>
            <person name="Ryu T."/>
            <person name="Ravasi T."/>
            <person name="Bayer T."/>
            <person name="Micklem G."/>
            <person name="Kim H."/>
            <person name="Bhak J."/>
            <person name="Lajeunesse T.C."/>
            <person name="Voolstra C.R."/>
        </authorList>
    </citation>
    <scope>NUCLEOTIDE SEQUENCE [LARGE SCALE GENOMIC DNA]</scope>
    <source>
        <strain evidence="1 2">CCMP2467</strain>
    </source>
</reference>
<comment type="caution">
    <text evidence="1">The sequence shown here is derived from an EMBL/GenBank/DDBJ whole genome shotgun (WGS) entry which is preliminary data.</text>
</comment>
<evidence type="ECO:0000313" key="2">
    <source>
        <dbReference type="Proteomes" id="UP000186817"/>
    </source>
</evidence>
<dbReference type="SUPFAM" id="SSF52058">
    <property type="entry name" value="L domain-like"/>
    <property type="match status" value="1"/>
</dbReference>
<evidence type="ECO:0000313" key="1">
    <source>
        <dbReference type="EMBL" id="OLP96160.1"/>
    </source>
</evidence>
<accession>A0A1Q9DLZ4</accession>
<sequence>MAQSVPPPWGRWAGFFSKRSADWPKYSEGWRALNFCECELLCDGAAQTLAATAQPRLQEFAYAIVGIPGSEVCPALEELVASSNDLRKLQGLAGLQQLRLLDVSCNCLRSLEGLEGLRLLEAFSTYERFGFLLFHIDYELWRLAIATSHRHMATRRESLSLGQGFGVQRAIAAGARVLPAAVLATLPQDVAAYVTGCTNLTRQAGLAASLGADFVCSDKAVLQRLVKKVSVAPEKPALLNAADGSSVPNMYVAEAKAALGKATIQETAASLIRASAEEGVRNVHGSRGHLGAGNNHWSCPLRG</sequence>
<dbReference type="InterPro" id="IPR032675">
    <property type="entry name" value="LRR_dom_sf"/>
</dbReference>
<dbReference type="PROSITE" id="PS51450">
    <property type="entry name" value="LRR"/>
    <property type="match status" value="1"/>
</dbReference>
<dbReference type="AlphaFoldDB" id="A0A1Q9DLZ4"/>
<proteinExistence type="predicted"/>
<dbReference type="EMBL" id="LSRX01000477">
    <property type="protein sequence ID" value="OLP96160.1"/>
    <property type="molecule type" value="Genomic_DNA"/>
</dbReference>
<name>A0A1Q9DLZ4_SYMMI</name>
<protein>
    <submittedName>
        <fullName evidence="1">Uncharacterized protein</fullName>
    </submittedName>
</protein>
<keyword evidence="2" id="KW-1185">Reference proteome</keyword>